<sequence>MTQTALVSVTVIARPGKTAADITQAAMMMSPHRATDPPLVDFVALGTMRGKDGSPAPSGMFKLCIELHRPVGTRTLPARITKAVNETARVYQESCAFGREDVKWPAAPVAVRSGMDGWRREKAMCEAEIACLRTERATEEELRARKRAKAETAPPRTPRELLDDGDGTMDSWSKPELIGVVNQLSNTFETRLKAGIEKHIKETEQRIKQQLDAVRDTL</sequence>
<feature type="region of interest" description="Disordered" evidence="1">
    <location>
        <begin position="143"/>
        <end position="168"/>
    </location>
</feature>
<accession>A0A835Z0K5</accession>
<keyword evidence="3" id="KW-1185">Reference proteome</keyword>
<name>A0A835Z0K5_9STRA</name>
<reference evidence="2" key="1">
    <citation type="submission" date="2021-02" db="EMBL/GenBank/DDBJ databases">
        <title>First Annotated Genome of the Yellow-green Alga Tribonema minus.</title>
        <authorList>
            <person name="Mahan K.M."/>
        </authorList>
    </citation>
    <scope>NUCLEOTIDE SEQUENCE</scope>
    <source>
        <strain evidence="2">UTEX B ZZ1240</strain>
    </source>
</reference>
<organism evidence="2 3">
    <name type="scientific">Tribonema minus</name>
    <dbReference type="NCBI Taxonomy" id="303371"/>
    <lineage>
        <taxon>Eukaryota</taxon>
        <taxon>Sar</taxon>
        <taxon>Stramenopiles</taxon>
        <taxon>Ochrophyta</taxon>
        <taxon>PX clade</taxon>
        <taxon>Xanthophyceae</taxon>
        <taxon>Tribonematales</taxon>
        <taxon>Tribonemataceae</taxon>
        <taxon>Tribonema</taxon>
    </lineage>
</organism>
<proteinExistence type="predicted"/>
<dbReference type="EMBL" id="JAFCMP010000144">
    <property type="protein sequence ID" value="KAG5185046.1"/>
    <property type="molecule type" value="Genomic_DNA"/>
</dbReference>
<evidence type="ECO:0000313" key="2">
    <source>
        <dbReference type="EMBL" id="KAG5185046.1"/>
    </source>
</evidence>
<protein>
    <submittedName>
        <fullName evidence="2">Uncharacterized protein</fullName>
    </submittedName>
</protein>
<evidence type="ECO:0000313" key="3">
    <source>
        <dbReference type="Proteomes" id="UP000664859"/>
    </source>
</evidence>
<dbReference type="AlphaFoldDB" id="A0A835Z0K5"/>
<gene>
    <name evidence="2" type="ORF">JKP88DRAFT_289525</name>
</gene>
<evidence type="ECO:0000256" key="1">
    <source>
        <dbReference type="SAM" id="MobiDB-lite"/>
    </source>
</evidence>
<dbReference type="Proteomes" id="UP000664859">
    <property type="component" value="Unassembled WGS sequence"/>
</dbReference>
<comment type="caution">
    <text evidence="2">The sequence shown here is derived from an EMBL/GenBank/DDBJ whole genome shotgun (WGS) entry which is preliminary data.</text>
</comment>